<sequence length="427" mass="46608">MLGGARRAARSATSAARLSGAGVGGTGSCGSTGSGRRGVLELFGRGENDSMAVTRAKRKASAANLCVSAGSPRSASVASSEAVSGTQDAAATRDPPDEEERVYDPATPSGGARTRRKHQKPLAAANVAPSVEVAEDVLRKHAIPDPHAIERQQALLLRRERLFKSKMAEIISKFNGPPATWEKELELIKEIRAGRTAPVDAMGAEACAIDDEEKAFHTLIALMLSSQTRDQSVFAAMQKLKEHGLTVDNVANTDQATLTKLIRNVGFRNQKATFIKLAAEKLRDEYDGKVPRKVDEIMSFKGVGPKMAYLVLNIAFNDTTQGIGVDTHMHRIFNVLGWAESRSPEETRIQLEHWLPKEHWATINLLVVGLGQMVQQPKRSQTFEHLSTMSAERQEEALTFLRRIGLKDKSSRSVKSEEKSSQDKESM</sequence>
<evidence type="ECO:0000259" key="12">
    <source>
        <dbReference type="SMART" id="SM00478"/>
    </source>
</evidence>
<dbReference type="GO" id="GO:0000703">
    <property type="term" value="F:oxidized pyrimidine nucleobase lesion DNA N-glycosylase activity"/>
    <property type="evidence" value="ECO:0007669"/>
    <property type="project" value="TreeGrafter"/>
</dbReference>
<dbReference type="PANTHER" id="PTHR43286:SF1">
    <property type="entry name" value="ENDONUCLEASE III-LIKE PROTEIN 1"/>
    <property type="match status" value="1"/>
</dbReference>
<evidence type="ECO:0000256" key="11">
    <source>
        <dbReference type="SAM" id="MobiDB-lite"/>
    </source>
</evidence>
<keyword evidence="4" id="KW-0227">DNA damage</keyword>
<dbReference type="CDD" id="cd00056">
    <property type="entry name" value="ENDO3c"/>
    <property type="match status" value="1"/>
</dbReference>
<comment type="caution">
    <text evidence="13">The sequence shown here is derived from an EMBL/GenBank/DDBJ whole genome shotgun (WGS) entry which is preliminary data.</text>
</comment>
<feature type="compositionally biased region" description="Low complexity" evidence="11">
    <location>
        <begin position="1"/>
        <end position="20"/>
    </location>
</feature>
<evidence type="ECO:0000256" key="5">
    <source>
        <dbReference type="ARBA" id="ARBA00022801"/>
    </source>
</evidence>
<name>A0A2R5G0U1_9STRA</name>
<feature type="domain" description="HhH-GPD" evidence="12">
    <location>
        <begin position="224"/>
        <end position="373"/>
    </location>
</feature>
<evidence type="ECO:0000313" key="13">
    <source>
        <dbReference type="EMBL" id="GBG24637.1"/>
    </source>
</evidence>
<evidence type="ECO:0000256" key="1">
    <source>
        <dbReference type="ARBA" id="ARBA00012720"/>
    </source>
</evidence>
<dbReference type="AlphaFoldDB" id="A0A2R5G0U1"/>
<keyword evidence="6" id="KW-0408">Iron</keyword>
<keyword evidence="8" id="KW-0234">DNA repair</keyword>
<dbReference type="InterPro" id="IPR003265">
    <property type="entry name" value="HhH-GPD_domain"/>
</dbReference>
<dbReference type="InterPro" id="IPR011257">
    <property type="entry name" value="DNA_glycosylase"/>
</dbReference>
<feature type="region of interest" description="Disordered" evidence="11">
    <location>
        <begin position="1"/>
        <end position="49"/>
    </location>
</feature>
<dbReference type="Gene3D" id="1.10.340.30">
    <property type="entry name" value="Hypothetical protein, domain 2"/>
    <property type="match status" value="1"/>
</dbReference>
<dbReference type="PANTHER" id="PTHR43286">
    <property type="entry name" value="ENDONUCLEASE III-LIKE PROTEIN 1"/>
    <property type="match status" value="1"/>
</dbReference>
<dbReference type="Pfam" id="PF00730">
    <property type="entry name" value="HhH-GPD"/>
    <property type="match status" value="1"/>
</dbReference>
<evidence type="ECO:0000256" key="2">
    <source>
        <dbReference type="ARBA" id="ARBA00022485"/>
    </source>
</evidence>
<dbReference type="InterPro" id="IPR023170">
    <property type="entry name" value="HhH_base_excis_C"/>
</dbReference>
<keyword evidence="5" id="KW-0378">Hydrolase</keyword>
<keyword evidence="10" id="KW-0326">Glycosidase</keyword>
<dbReference type="Proteomes" id="UP000241890">
    <property type="component" value="Unassembled WGS sequence"/>
</dbReference>
<dbReference type="Gene3D" id="1.10.1670.10">
    <property type="entry name" value="Helix-hairpin-Helix base-excision DNA repair enzymes (C-terminal)"/>
    <property type="match status" value="1"/>
</dbReference>
<evidence type="ECO:0000256" key="10">
    <source>
        <dbReference type="ARBA" id="ARBA00023295"/>
    </source>
</evidence>
<keyword evidence="9" id="KW-0456">Lyase</keyword>
<proteinExistence type="predicted"/>
<dbReference type="GO" id="GO:0006285">
    <property type="term" value="P:base-excision repair, AP site formation"/>
    <property type="evidence" value="ECO:0007669"/>
    <property type="project" value="TreeGrafter"/>
</dbReference>
<dbReference type="GO" id="GO:0005634">
    <property type="term" value="C:nucleus"/>
    <property type="evidence" value="ECO:0007669"/>
    <property type="project" value="TreeGrafter"/>
</dbReference>
<feature type="region of interest" description="Disordered" evidence="11">
    <location>
        <begin position="66"/>
        <end position="125"/>
    </location>
</feature>
<evidence type="ECO:0000256" key="4">
    <source>
        <dbReference type="ARBA" id="ARBA00022763"/>
    </source>
</evidence>
<evidence type="ECO:0000256" key="9">
    <source>
        <dbReference type="ARBA" id="ARBA00023239"/>
    </source>
</evidence>
<dbReference type="EMBL" id="BEYU01000007">
    <property type="protein sequence ID" value="GBG24637.1"/>
    <property type="molecule type" value="Genomic_DNA"/>
</dbReference>
<feature type="region of interest" description="Disordered" evidence="11">
    <location>
        <begin position="408"/>
        <end position="427"/>
    </location>
</feature>
<evidence type="ECO:0000256" key="6">
    <source>
        <dbReference type="ARBA" id="ARBA00023004"/>
    </source>
</evidence>
<keyword evidence="3" id="KW-0479">Metal-binding</keyword>
<dbReference type="GO" id="GO:0046872">
    <property type="term" value="F:metal ion binding"/>
    <property type="evidence" value="ECO:0007669"/>
    <property type="project" value="UniProtKB-KW"/>
</dbReference>
<protein>
    <recommendedName>
        <fullName evidence="1">DNA-(apurinic or apyrimidinic site) lyase</fullName>
        <ecNumber evidence="1">4.2.99.18</ecNumber>
    </recommendedName>
</protein>
<dbReference type="EC" id="4.2.99.18" evidence="1"/>
<keyword evidence="13" id="KW-0540">Nuclease</keyword>
<evidence type="ECO:0000256" key="8">
    <source>
        <dbReference type="ARBA" id="ARBA00023204"/>
    </source>
</evidence>
<keyword evidence="7" id="KW-0411">Iron-sulfur</keyword>
<dbReference type="InParanoid" id="A0A2R5G0U1"/>
<dbReference type="FunFam" id="1.10.340.30:FF:000005">
    <property type="entry name" value="Endonuclease III-like protein 1"/>
    <property type="match status" value="1"/>
</dbReference>
<gene>
    <name evidence="13" type="ORF">FCC1311_008562</name>
</gene>
<dbReference type="SUPFAM" id="SSF48150">
    <property type="entry name" value="DNA-glycosylase"/>
    <property type="match status" value="1"/>
</dbReference>
<keyword evidence="13" id="KW-0255">Endonuclease</keyword>
<dbReference type="GO" id="GO:0051539">
    <property type="term" value="F:4 iron, 4 sulfur cluster binding"/>
    <property type="evidence" value="ECO:0007669"/>
    <property type="project" value="UniProtKB-KW"/>
</dbReference>
<dbReference type="PROSITE" id="PS51257">
    <property type="entry name" value="PROKAR_LIPOPROTEIN"/>
    <property type="match status" value="1"/>
</dbReference>
<organism evidence="13 14">
    <name type="scientific">Hondaea fermentalgiana</name>
    <dbReference type="NCBI Taxonomy" id="2315210"/>
    <lineage>
        <taxon>Eukaryota</taxon>
        <taxon>Sar</taxon>
        <taxon>Stramenopiles</taxon>
        <taxon>Bigyra</taxon>
        <taxon>Labyrinthulomycetes</taxon>
        <taxon>Thraustochytrida</taxon>
        <taxon>Thraustochytriidae</taxon>
        <taxon>Hondaea</taxon>
    </lineage>
</organism>
<feature type="compositionally biased region" description="Low complexity" evidence="11">
    <location>
        <begin position="67"/>
        <end position="84"/>
    </location>
</feature>
<reference evidence="13 14" key="1">
    <citation type="submission" date="2017-12" db="EMBL/GenBank/DDBJ databases">
        <title>Sequencing, de novo assembly and annotation of complete genome of a new Thraustochytrid species, strain FCC1311.</title>
        <authorList>
            <person name="Sedici K."/>
            <person name="Godart F."/>
            <person name="Aiese Cigliano R."/>
            <person name="Sanseverino W."/>
            <person name="Barakat M."/>
            <person name="Ortet P."/>
            <person name="Marechal E."/>
            <person name="Cagnac O."/>
            <person name="Amato A."/>
        </authorList>
    </citation>
    <scope>NUCLEOTIDE SEQUENCE [LARGE SCALE GENOMIC DNA]</scope>
</reference>
<dbReference type="OrthoDB" id="2099276at2759"/>
<keyword evidence="2" id="KW-0004">4Fe-4S</keyword>
<dbReference type="GO" id="GO:0140078">
    <property type="term" value="F:class I DNA-(apurinic or apyrimidinic site) endonuclease activity"/>
    <property type="evidence" value="ECO:0007669"/>
    <property type="project" value="UniProtKB-EC"/>
</dbReference>
<dbReference type="SMART" id="SM00478">
    <property type="entry name" value="ENDO3c"/>
    <property type="match status" value="1"/>
</dbReference>
<keyword evidence="14" id="KW-1185">Reference proteome</keyword>
<evidence type="ECO:0000256" key="3">
    <source>
        <dbReference type="ARBA" id="ARBA00022723"/>
    </source>
</evidence>
<evidence type="ECO:0000313" key="14">
    <source>
        <dbReference type="Proteomes" id="UP000241890"/>
    </source>
</evidence>
<accession>A0A2R5G0U1</accession>
<feature type="compositionally biased region" description="Gly residues" evidence="11">
    <location>
        <begin position="21"/>
        <end position="36"/>
    </location>
</feature>
<dbReference type="GO" id="GO:0006289">
    <property type="term" value="P:nucleotide-excision repair"/>
    <property type="evidence" value="ECO:0007669"/>
    <property type="project" value="TreeGrafter"/>
</dbReference>
<evidence type="ECO:0000256" key="7">
    <source>
        <dbReference type="ARBA" id="ARBA00023014"/>
    </source>
</evidence>